<protein>
    <submittedName>
        <fullName evidence="2">Uncharacterized protein</fullName>
    </submittedName>
</protein>
<proteinExistence type="inferred from homology"/>
<keyword evidence="3" id="KW-1185">Reference proteome</keyword>
<reference evidence="2" key="1">
    <citation type="submission" date="2021-04" db="EMBL/GenBank/DDBJ databases">
        <authorList>
            <consortium name="Molecular Ecology Group"/>
        </authorList>
    </citation>
    <scope>NUCLEOTIDE SEQUENCE</scope>
</reference>
<dbReference type="Proteomes" id="UP000678393">
    <property type="component" value="Unassembled WGS sequence"/>
</dbReference>
<name>A0A8S3ZQ58_9EUPU</name>
<dbReference type="PANTHER" id="PTHR28448:SF1">
    <property type="entry name" value="UPF0728 PROTEIN C10ORF53"/>
    <property type="match status" value="1"/>
</dbReference>
<dbReference type="Pfam" id="PF15092">
    <property type="entry name" value="UPF0728"/>
    <property type="match status" value="1"/>
</dbReference>
<dbReference type="PANTHER" id="PTHR28448">
    <property type="entry name" value="UPF0728 PROTEIN C10ORF53"/>
    <property type="match status" value="1"/>
</dbReference>
<dbReference type="OrthoDB" id="10003460at2759"/>
<organism evidence="2 3">
    <name type="scientific">Candidula unifasciata</name>
    <dbReference type="NCBI Taxonomy" id="100452"/>
    <lineage>
        <taxon>Eukaryota</taxon>
        <taxon>Metazoa</taxon>
        <taxon>Spiralia</taxon>
        <taxon>Lophotrochozoa</taxon>
        <taxon>Mollusca</taxon>
        <taxon>Gastropoda</taxon>
        <taxon>Heterobranchia</taxon>
        <taxon>Euthyneura</taxon>
        <taxon>Panpulmonata</taxon>
        <taxon>Eupulmonata</taxon>
        <taxon>Stylommatophora</taxon>
        <taxon>Helicina</taxon>
        <taxon>Helicoidea</taxon>
        <taxon>Geomitridae</taxon>
        <taxon>Candidula</taxon>
    </lineage>
</organism>
<dbReference type="EMBL" id="CAJHNH020003768">
    <property type="protein sequence ID" value="CAG5129950.1"/>
    <property type="molecule type" value="Genomic_DNA"/>
</dbReference>
<comment type="similarity">
    <text evidence="1">Belongs to the UPF0728 family.</text>
</comment>
<dbReference type="InterPro" id="IPR027885">
    <property type="entry name" value="UPF0728"/>
</dbReference>
<evidence type="ECO:0000313" key="2">
    <source>
        <dbReference type="EMBL" id="CAG5129950.1"/>
    </source>
</evidence>
<gene>
    <name evidence="2" type="ORF">CUNI_LOCUS15508</name>
</gene>
<sequence>MQAGVDVISMSVKIYLYYGPYEAAGTVEYRQFRLQGLKTILTEAGHIVELRPFRDWNVVELWVNGVKIFSCDIRNLDFGGDGKLDPLCQEACDAVKRNMQIL</sequence>
<evidence type="ECO:0000256" key="1">
    <source>
        <dbReference type="ARBA" id="ARBA00009973"/>
    </source>
</evidence>
<comment type="caution">
    <text evidence="2">The sequence shown here is derived from an EMBL/GenBank/DDBJ whole genome shotgun (WGS) entry which is preliminary data.</text>
</comment>
<evidence type="ECO:0000313" key="3">
    <source>
        <dbReference type="Proteomes" id="UP000678393"/>
    </source>
</evidence>
<dbReference type="AlphaFoldDB" id="A0A8S3ZQ58"/>
<accession>A0A8S3ZQ58</accession>